<dbReference type="SMART" id="SM00382">
    <property type="entry name" value="AAA"/>
    <property type="match status" value="1"/>
</dbReference>
<dbReference type="EMBL" id="SOCP01000008">
    <property type="protein sequence ID" value="TDV48690.1"/>
    <property type="molecule type" value="Genomic_DNA"/>
</dbReference>
<dbReference type="CDD" id="cd03230">
    <property type="entry name" value="ABC_DR_subfamily_A"/>
    <property type="match status" value="1"/>
</dbReference>
<dbReference type="InterPro" id="IPR003593">
    <property type="entry name" value="AAA+_ATPase"/>
</dbReference>
<dbReference type="PROSITE" id="PS50893">
    <property type="entry name" value="ABC_TRANSPORTER_2"/>
    <property type="match status" value="1"/>
</dbReference>
<evidence type="ECO:0000256" key="5">
    <source>
        <dbReference type="ARBA" id="ARBA00022840"/>
    </source>
</evidence>
<evidence type="ECO:0000256" key="4">
    <source>
        <dbReference type="ARBA" id="ARBA00022741"/>
    </source>
</evidence>
<proteinExistence type="inferred from homology"/>
<organism evidence="8 9">
    <name type="scientific">Actinophytocola oryzae</name>
    <dbReference type="NCBI Taxonomy" id="502181"/>
    <lineage>
        <taxon>Bacteria</taxon>
        <taxon>Bacillati</taxon>
        <taxon>Actinomycetota</taxon>
        <taxon>Actinomycetes</taxon>
        <taxon>Pseudonocardiales</taxon>
        <taxon>Pseudonocardiaceae</taxon>
    </lineage>
</organism>
<comment type="caution">
    <text evidence="8">The sequence shown here is derived from an EMBL/GenBank/DDBJ whole genome shotgun (WGS) entry which is preliminary data.</text>
</comment>
<dbReference type="InterPro" id="IPR003439">
    <property type="entry name" value="ABC_transporter-like_ATP-bd"/>
</dbReference>
<feature type="domain" description="ABC transporter" evidence="7">
    <location>
        <begin position="1"/>
        <end position="238"/>
    </location>
</feature>
<keyword evidence="3" id="KW-0813">Transport</keyword>
<dbReference type="GO" id="GO:0046677">
    <property type="term" value="P:response to antibiotic"/>
    <property type="evidence" value="ECO:0007669"/>
    <property type="project" value="UniProtKB-KW"/>
</dbReference>
<keyword evidence="6" id="KW-0046">Antibiotic resistance</keyword>
<evidence type="ECO:0000256" key="2">
    <source>
        <dbReference type="ARBA" id="ARBA00005417"/>
    </source>
</evidence>
<evidence type="ECO:0000313" key="9">
    <source>
        <dbReference type="Proteomes" id="UP000294927"/>
    </source>
</evidence>
<dbReference type="GO" id="GO:0005886">
    <property type="term" value="C:plasma membrane"/>
    <property type="evidence" value="ECO:0007669"/>
    <property type="project" value="UniProtKB-SubCell"/>
</dbReference>
<keyword evidence="9" id="KW-1185">Reference proteome</keyword>
<keyword evidence="4" id="KW-0547">Nucleotide-binding</keyword>
<dbReference type="GO" id="GO:0016887">
    <property type="term" value="F:ATP hydrolysis activity"/>
    <property type="evidence" value="ECO:0007669"/>
    <property type="project" value="InterPro"/>
</dbReference>
<dbReference type="InterPro" id="IPR050763">
    <property type="entry name" value="ABC_transporter_ATP-binding"/>
</dbReference>
<sequence length="314" mass="33411">MNAVDVIRLSRRYGRGDSGNALSDLSLTIPVGEVHGLLGPNGAGKTTLCRILSTVLAPTSGTATVLGSDVVTQAAAVKRKLAVVFGGDRGLYGRLTARQNLSFWAALYGLSGRRARERVDAVLSVVGLDERAAERVDTFSRGMKQRLHLARGLVAEPPVLILDEPTAGLDPVATREFRELVRALRRGGSTILLATHDMAEATALCDRVTLLDRGEVLATEHPDDLGRLVTGHERVEADGVPPDVLADLCELPGVRAADPADDGWLRLECATTAATSAVLDVLVRAGVTRLRTGRPTLDEVYLRTYGGRGLAVRA</sequence>
<dbReference type="GO" id="GO:0005524">
    <property type="term" value="F:ATP binding"/>
    <property type="evidence" value="ECO:0007669"/>
    <property type="project" value="UniProtKB-KW"/>
</dbReference>
<dbReference type="Proteomes" id="UP000294927">
    <property type="component" value="Unassembled WGS sequence"/>
</dbReference>
<dbReference type="OrthoDB" id="9804819at2"/>
<keyword evidence="5 8" id="KW-0067">ATP-binding</keyword>
<evidence type="ECO:0000259" key="7">
    <source>
        <dbReference type="PROSITE" id="PS50893"/>
    </source>
</evidence>
<accession>A0A4R7VH85</accession>
<comment type="similarity">
    <text evidence="2">Belongs to the ABC transporter superfamily.</text>
</comment>
<dbReference type="SUPFAM" id="SSF52540">
    <property type="entry name" value="P-loop containing nucleoside triphosphate hydrolases"/>
    <property type="match status" value="1"/>
</dbReference>
<dbReference type="Pfam" id="PF00005">
    <property type="entry name" value="ABC_tran"/>
    <property type="match status" value="1"/>
</dbReference>
<evidence type="ECO:0000256" key="1">
    <source>
        <dbReference type="ARBA" id="ARBA00004202"/>
    </source>
</evidence>
<comment type="subcellular location">
    <subcellularLocation>
        <location evidence="1">Cell membrane</location>
        <topology evidence="1">Peripheral membrane protein</topology>
    </subcellularLocation>
</comment>
<evidence type="ECO:0000256" key="3">
    <source>
        <dbReference type="ARBA" id="ARBA00022448"/>
    </source>
</evidence>
<dbReference type="InterPro" id="IPR027417">
    <property type="entry name" value="P-loop_NTPase"/>
</dbReference>
<name>A0A4R7VH85_9PSEU</name>
<dbReference type="Gene3D" id="3.40.50.300">
    <property type="entry name" value="P-loop containing nucleotide triphosphate hydrolases"/>
    <property type="match status" value="1"/>
</dbReference>
<reference evidence="8 9" key="1">
    <citation type="submission" date="2019-03" db="EMBL/GenBank/DDBJ databases">
        <title>Genomic Encyclopedia of Archaeal and Bacterial Type Strains, Phase II (KMG-II): from individual species to whole genera.</title>
        <authorList>
            <person name="Goeker M."/>
        </authorList>
    </citation>
    <scope>NUCLEOTIDE SEQUENCE [LARGE SCALE GENOMIC DNA]</scope>
    <source>
        <strain evidence="8 9">DSM 45499</strain>
    </source>
</reference>
<evidence type="ECO:0000313" key="8">
    <source>
        <dbReference type="EMBL" id="TDV48690.1"/>
    </source>
</evidence>
<protein>
    <submittedName>
        <fullName evidence="8">ABC-2 type transport system ATP-binding protein</fullName>
    </submittedName>
</protein>
<dbReference type="AlphaFoldDB" id="A0A4R7VH85"/>
<evidence type="ECO:0000256" key="6">
    <source>
        <dbReference type="ARBA" id="ARBA00023251"/>
    </source>
</evidence>
<dbReference type="PANTHER" id="PTHR42711:SF5">
    <property type="entry name" value="ABC TRANSPORTER ATP-BINDING PROTEIN NATA"/>
    <property type="match status" value="1"/>
</dbReference>
<dbReference type="PANTHER" id="PTHR42711">
    <property type="entry name" value="ABC TRANSPORTER ATP-BINDING PROTEIN"/>
    <property type="match status" value="1"/>
</dbReference>
<dbReference type="RefSeq" id="WP_133904746.1">
    <property type="nucleotide sequence ID" value="NZ_SOCP01000008.1"/>
</dbReference>
<gene>
    <name evidence="8" type="ORF">CLV71_10850</name>
</gene>